<dbReference type="Pfam" id="PF12680">
    <property type="entry name" value="SnoaL_2"/>
    <property type="match status" value="1"/>
</dbReference>
<sequence length="137" mass="15543">MFAYELCRRYQRAVNARDMDQILDLFVPDAMATAPISGTLPVREFHLQLFRHNERGMTQLRNVFDGLMGERSIALQFDYTWTREGDIPLVLQGVTIFDLAGTKDKLAGLTMIYDASELRKYLAGQQASHADRAARSA</sequence>
<dbReference type="Gene3D" id="3.10.450.50">
    <property type="match status" value="1"/>
</dbReference>
<reference evidence="2 3" key="1">
    <citation type="submission" date="2020-02" db="EMBL/GenBank/DDBJ databases">
        <authorList>
            <person name="Kim M.K."/>
        </authorList>
    </citation>
    <scope>NUCLEOTIDE SEQUENCE [LARGE SCALE GENOMIC DNA]</scope>
    <source>
        <strain evidence="2 3">17J57-3</strain>
    </source>
</reference>
<protein>
    <submittedName>
        <fullName evidence="2">Nuclear transport factor 2 family protein</fullName>
    </submittedName>
</protein>
<feature type="domain" description="SnoaL-like" evidence="1">
    <location>
        <begin position="8"/>
        <end position="101"/>
    </location>
</feature>
<dbReference type="AlphaFoldDB" id="A0A6B3SFB8"/>
<dbReference type="InterPro" id="IPR032710">
    <property type="entry name" value="NTF2-like_dom_sf"/>
</dbReference>
<gene>
    <name evidence="2" type="ORF">G3574_00325</name>
</gene>
<accession>A0A6B3SFB8</accession>
<dbReference type="InterPro" id="IPR037401">
    <property type="entry name" value="SnoaL-like"/>
</dbReference>
<keyword evidence="3" id="KW-1185">Reference proteome</keyword>
<evidence type="ECO:0000259" key="1">
    <source>
        <dbReference type="Pfam" id="PF12680"/>
    </source>
</evidence>
<dbReference type="Proteomes" id="UP000482155">
    <property type="component" value="Unassembled WGS sequence"/>
</dbReference>
<dbReference type="EMBL" id="JAAIVB010000003">
    <property type="protein sequence ID" value="NEX59511.1"/>
    <property type="molecule type" value="Genomic_DNA"/>
</dbReference>
<name>A0A6B3SFB8_9BURK</name>
<proteinExistence type="predicted"/>
<organism evidence="2 3">
    <name type="scientific">Noviherbaspirillum galbum</name>
    <dbReference type="NCBI Taxonomy" id="2709383"/>
    <lineage>
        <taxon>Bacteria</taxon>
        <taxon>Pseudomonadati</taxon>
        <taxon>Pseudomonadota</taxon>
        <taxon>Betaproteobacteria</taxon>
        <taxon>Burkholderiales</taxon>
        <taxon>Oxalobacteraceae</taxon>
        <taxon>Noviherbaspirillum</taxon>
    </lineage>
</organism>
<dbReference type="SUPFAM" id="SSF54427">
    <property type="entry name" value="NTF2-like"/>
    <property type="match status" value="1"/>
</dbReference>
<evidence type="ECO:0000313" key="3">
    <source>
        <dbReference type="Proteomes" id="UP000482155"/>
    </source>
</evidence>
<dbReference type="RefSeq" id="WP_163959733.1">
    <property type="nucleotide sequence ID" value="NZ_JAAIVB010000003.1"/>
</dbReference>
<comment type="caution">
    <text evidence="2">The sequence shown here is derived from an EMBL/GenBank/DDBJ whole genome shotgun (WGS) entry which is preliminary data.</text>
</comment>
<evidence type="ECO:0000313" key="2">
    <source>
        <dbReference type="EMBL" id="NEX59511.1"/>
    </source>
</evidence>